<protein>
    <submittedName>
        <fullName evidence="2">Uncharacterized protein</fullName>
    </submittedName>
</protein>
<dbReference type="AlphaFoldDB" id="A0AAQ3QPB9"/>
<reference evidence="2 3" key="1">
    <citation type="submission" date="2023-10" db="EMBL/GenBank/DDBJ databases">
        <title>Chromosome-scale genome assembly provides insights into flower coloration mechanisms of Canna indica.</title>
        <authorList>
            <person name="Li C."/>
        </authorList>
    </citation>
    <scope>NUCLEOTIDE SEQUENCE [LARGE SCALE GENOMIC DNA]</scope>
    <source>
        <tissue evidence="2">Flower</tissue>
    </source>
</reference>
<evidence type="ECO:0000256" key="1">
    <source>
        <dbReference type="SAM" id="MobiDB-lite"/>
    </source>
</evidence>
<proteinExistence type="predicted"/>
<feature type="compositionally biased region" description="Basic and acidic residues" evidence="1">
    <location>
        <begin position="26"/>
        <end position="37"/>
    </location>
</feature>
<organism evidence="2 3">
    <name type="scientific">Canna indica</name>
    <name type="common">Indian-shot</name>
    <dbReference type="NCBI Taxonomy" id="4628"/>
    <lineage>
        <taxon>Eukaryota</taxon>
        <taxon>Viridiplantae</taxon>
        <taxon>Streptophyta</taxon>
        <taxon>Embryophyta</taxon>
        <taxon>Tracheophyta</taxon>
        <taxon>Spermatophyta</taxon>
        <taxon>Magnoliopsida</taxon>
        <taxon>Liliopsida</taxon>
        <taxon>Zingiberales</taxon>
        <taxon>Cannaceae</taxon>
        <taxon>Canna</taxon>
    </lineage>
</organism>
<dbReference type="Proteomes" id="UP001327560">
    <property type="component" value="Chromosome 9"/>
</dbReference>
<accession>A0AAQ3QPB9</accession>
<dbReference type="EMBL" id="CP136898">
    <property type="protein sequence ID" value="WOL20301.1"/>
    <property type="molecule type" value="Genomic_DNA"/>
</dbReference>
<keyword evidence="3" id="KW-1185">Reference proteome</keyword>
<feature type="region of interest" description="Disordered" evidence="1">
    <location>
        <begin position="18"/>
        <end position="37"/>
    </location>
</feature>
<name>A0AAQ3QPB9_9LILI</name>
<evidence type="ECO:0000313" key="3">
    <source>
        <dbReference type="Proteomes" id="UP001327560"/>
    </source>
</evidence>
<gene>
    <name evidence="2" type="ORF">Cni_G29105</name>
</gene>
<evidence type="ECO:0000313" key="2">
    <source>
        <dbReference type="EMBL" id="WOL20301.1"/>
    </source>
</evidence>
<sequence>MLFTRSSGEHAQGYWWKCRGPGRSARGPEDQLGDAKPRRDVVRKGYQVVGDDARNARRGGGGVELHEQLRERGGAILLDGEP</sequence>